<dbReference type="FunFam" id="1.10.287.3240:FF:000005">
    <property type="entry name" value="coiled-coil domain-containing protein 115"/>
    <property type="match status" value="1"/>
</dbReference>
<evidence type="ECO:0000313" key="18">
    <source>
        <dbReference type="RefSeq" id="XP_054859614.1"/>
    </source>
</evidence>
<evidence type="ECO:0000313" key="17">
    <source>
        <dbReference type="RefSeq" id="XP_054859613.1"/>
    </source>
</evidence>
<protein>
    <recommendedName>
        <fullName evidence="11">Vacuolar ATPase assembly protein VMA22</fullName>
    </recommendedName>
    <alternativeName>
        <fullName evidence="12">Coiled-coil domain-containing protein 115</fullName>
    </alternativeName>
</protein>
<comment type="subunit">
    <text evidence="10">Accessory component of the multisubunit proton-transporting vacuolar (V)-ATPase protein pump.</text>
</comment>
<dbReference type="GO" id="GO:0005793">
    <property type="term" value="C:endoplasmic reticulum-Golgi intermediate compartment"/>
    <property type="evidence" value="ECO:0007669"/>
    <property type="project" value="UniProtKB-SubCell"/>
</dbReference>
<dbReference type="GO" id="GO:0005764">
    <property type="term" value="C:lysosome"/>
    <property type="evidence" value="ECO:0007669"/>
    <property type="project" value="UniProtKB-SubCell"/>
</dbReference>
<evidence type="ECO:0000256" key="6">
    <source>
        <dbReference type="ARBA" id="ARBA00023054"/>
    </source>
</evidence>
<keyword evidence="15" id="KW-1185">Reference proteome</keyword>
<dbReference type="Proteomes" id="UP001190640">
    <property type="component" value="Chromosome 19"/>
</dbReference>
<evidence type="ECO:0000256" key="11">
    <source>
        <dbReference type="ARBA" id="ARBA00093634"/>
    </source>
</evidence>
<dbReference type="CTD" id="84317"/>
<evidence type="ECO:0000256" key="3">
    <source>
        <dbReference type="ARBA" id="ARBA00004399"/>
    </source>
</evidence>
<evidence type="ECO:0000256" key="12">
    <source>
        <dbReference type="ARBA" id="ARBA00093646"/>
    </source>
</evidence>
<feature type="coiled-coil region" evidence="13">
    <location>
        <begin position="177"/>
        <end position="204"/>
    </location>
</feature>
<dbReference type="RefSeq" id="XP_054859612.1">
    <property type="nucleotide sequence ID" value="XM_055003637.1"/>
</dbReference>
<evidence type="ECO:0000256" key="8">
    <source>
        <dbReference type="ARBA" id="ARBA00023329"/>
    </source>
</evidence>
<dbReference type="AlphaFoldDB" id="A0AA97KR85"/>
<keyword evidence="5" id="KW-0256">Endoplasmic reticulum</keyword>
<reference evidence="16 17" key="1">
    <citation type="submission" date="2025-04" db="UniProtKB">
        <authorList>
            <consortium name="RefSeq"/>
        </authorList>
    </citation>
    <scope>IDENTIFICATION</scope>
    <source>
        <tissue evidence="16 17">Blood</tissue>
    </source>
</reference>
<feature type="region of interest" description="Disordered" evidence="14">
    <location>
        <begin position="110"/>
        <end position="145"/>
    </location>
</feature>
<dbReference type="RefSeq" id="XP_054859614.1">
    <property type="nucleotide sequence ID" value="XM_055003639.1"/>
</dbReference>
<dbReference type="InterPro" id="IPR040357">
    <property type="entry name" value="Vma22/CCDC115"/>
</dbReference>
<evidence type="ECO:0000313" key="15">
    <source>
        <dbReference type="Proteomes" id="UP001190640"/>
    </source>
</evidence>
<evidence type="ECO:0000256" key="5">
    <source>
        <dbReference type="ARBA" id="ARBA00022824"/>
    </source>
</evidence>
<evidence type="ECO:0000256" key="4">
    <source>
        <dbReference type="ARBA" id="ARBA00022753"/>
    </source>
</evidence>
<evidence type="ECO:0000256" key="9">
    <source>
        <dbReference type="ARBA" id="ARBA00046287"/>
    </source>
</evidence>
<evidence type="ECO:0000256" key="7">
    <source>
        <dbReference type="ARBA" id="ARBA00023228"/>
    </source>
</evidence>
<dbReference type="Gene3D" id="1.10.287.3240">
    <property type="match status" value="1"/>
</dbReference>
<dbReference type="Pfam" id="PF21730">
    <property type="entry name" value="Vma22_CCDC115"/>
    <property type="match status" value="1"/>
</dbReference>
<name>A0AA97KR85_EUBMA</name>
<dbReference type="GO" id="GO:0005768">
    <property type="term" value="C:endosome"/>
    <property type="evidence" value="ECO:0007669"/>
    <property type="project" value="UniProtKB-SubCell"/>
</dbReference>
<evidence type="ECO:0000256" key="13">
    <source>
        <dbReference type="SAM" id="Coils"/>
    </source>
</evidence>
<dbReference type="GO" id="GO:0030137">
    <property type="term" value="C:COPI-coated vesicle"/>
    <property type="evidence" value="ECO:0007669"/>
    <property type="project" value="UniProtKB-SubCell"/>
</dbReference>
<keyword evidence="6 13" id="KW-0175">Coiled coil</keyword>
<keyword evidence="8" id="KW-0968">Cytoplasmic vesicle</keyword>
<comment type="subcellular location">
    <subcellularLocation>
        <location evidence="9">Cytoplasmic vesicle</location>
        <location evidence="9">COPI-coated vesicle</location>
    </subcellularLocation>
    <subcellularLocation>
        <location evidence="3">Endoplasmic reticulum-Golgi intermediate compartment</location>
    </subcellularLocation>
    <subcellularLocation>
        <location evidence="1">Endosome</location>
    </subcellularLocation>
    <subcellularLocation>
        <location evidence="2">Lysosome</location>
    </subcellularLocation>
</comment>
<accession>A0AA97KR85</accession>
<dbReference type="KEGG" id="emc:129346287"/>
<evidence type="ECO:0000256" key="1">
    <source>
        <dbReference type="ARBA" id="ARBA00004177"/>
    </source>
</evidence>
<keyword evidence="4" id="KW-0967">Endosome</keyword>
<organism evidence="15 18">
    <name type="scientific">Eublepharis macularius</name>
    <name type="common">Leopard gecko</name>
    <name type="synonym">Cyrtodactylus macularius</name>
    <dbReference type="NCBI Taxonomy" id="481883"/>
    <lineage>
        <taxon>Eukaryota</taxon>
        <taxon>Metazoa</taxon>
        <taxon>Chordata</taxon>
        <taxon>Craniata</taxon>
        <taxon>Vertebrata</taxon>
        <taxon>Euteleostomi</taxon>
        <taxon>Lepidosauria</taxon>
        <taxon>Squamata</taxon>
        <taxon>Bifurcata</taxon>
        <taxon>Gekkota</taxon>
        <taxon>Eublepharidae</taxon>
        <taxon>Eublepharinae</taxon>
        <taxon>Eublepharis</taxon>
    </lineage>
</organism>
<dbReference type="GeneID" id="129346287"/>
<dbReference type="RefSeq" id="XP_054859613.1">
    <property type="nucleotide sequence ID" value="XM_055003638.1"/>
</dbReference>
<dbReference type="PANTHER" id="PTHR31996:SF2">
    <property type="entry name" value="COILED-COIL DOMAIN-CONTAINING PROTEIN 115"/>
    <property type="match status" value="1"/>
</dbReference>
<dbReference type="PANTHER" id="PTHR31996">
    <property type="entry name" value="COILED-COIL DOMAIN-CONTAINING PROTEIN 115"/>
    <property type="match status" value="1"/>
</dbReference>
<keyword evidence="7" id="KW-0458">Lysosome</keyword>
<evidence type="ECO:0000256" key="14">
    <source>
        <dbReference type="SAM" id="MobiDB-lite"/>
    </source>
</evidence>
<dbReference type="GO" id="GO:0070072">
    <property type="term" value="P:vacuolar proton-transporting V-type ATPase complex assembly"/>
    <property type="evidence" value="ECO:0007669"/>
    <property type="project" value="InterPro"/>
</dbReference>
<evidence type="ECO:0000313" key="16">
    <source>
        <dbReference type="RefSeq" id="XP_054859612.1"/>
    </source>
</evidence>
<evidence type="ECO:0000256" key="10">
    <source>
        <dbReference type="ARBA" id="ARBA00064380"/>
    </source>
</evidence>
<sequence>MAPAEDRGPTEICEELDQTILHLFDVLELLQTKRESFNSLVEQGWFSLSKSRYAMGNKCVSALQYGHQMKPLVRVDTRKKEEGQVEFHVVSEGADTSKPKVEKTATVEEIGPSDQVLRRRKGTGKTDAPIQPEEEISQPAEKSGKQDPLTWFGILVPQSLRQAQKTFQEGIRLTAEIASLQSEVETTRRRYRALLEEKRQISAKENVPEQL</sequence>
<evidence type="ECO:0000256" key="2">
    <source>
        <dbReference type="ARBA" id="ARBA00004371"/>
    </source>
</evidence>
<proteinExistence type="predicted"/>
<dbReference type="GO" id="GO:0051082">
    <property type="term" value="F:unfolded protein binding"/>
    <property type="evidence" value="ECO:0007669"/>
    <property type="project" value="TreeGrafter"/>
</dbReference>
<gene>
    <name evidence="16 17 18" type="primary">CCDC115</name>
</gene>